<dbReference type="PROSITE" id="PS00610">
    <property type="entry name" value="NA_NEUROTRAN_SYMP_1"/>
    <property type="match status" value="1"/>
</dbReference>
<dbReference type="NCBIfam" id="NF037979">
    <property type="entry name" value="Na_transp"/>
    <property type="match status" value="1"/>
</dbReference>
<dbReference type="SUPFAM" id="SSF161070">
    <property type="entry name" value="SNF-like"/>
    <property type="match status" value="1"/>
</dbReference>
<dbReference type="OrthoDB" id="9762833at2"/>
<evidence type="ECO:0000313" key="9">
    <source>
        <dbReference type="Proteomes" id="UP000306888"/>
    </source>
</evidence>
<dbReference type="GO" id="GO:0016020">
    <property type="term" value="C:membrane"/>
    <property type="evidence" value="ECO:0007669"/>
    <property type="project" value="UniProtKB-SubCell"/>
</dbReference>
<feature type="transmembrane region" description="Helical" evidence="7">
    <location>
        <begin position="462"/>
        <end position="483"/>
    </location>
</feature>
<comment type="caution">
    <text evidence="8">The sequence shown here is derived from an EMBL/GenBank/DDBJ whole genome shotgun (WGS) entry which is preliminary data.</text>
</comment>
<evidence type="ECO:0000256" key="3">
    <source>
        <dbReference type="ARBA" id="ARBA00022692"/>
    </source>
</evidence>
<protein>
    <recommendedName>
        <fullName evidence="6">Transporter</fullName>
    </recommendedName>
</protein>
<feature type="transmembrane region" description="Helical" evidence="7">
    <location>
        <begin position="178"/>
        <end position="196"/>
    </location>
</feature>
<evidence type="ECO:0000256" key="1">
    <source>
        <dbReference type="ARBA" id="ARBA00004141"/>
    </source>
</evidence>
<dbReference type="RefSeq" id="WP_136007860.1">
    <property type="nucleotide sequence ID" value="NZ_SRYR01000010.1"/>
</dbReference>
<feature type="transmembrane region" description="Helical" evidence="7">
    <location>
        <begin position="387"/>
        <end position="407"/>
    </location>
</feature>
<evidence type="ECO:0000256" key="6">
    <source>
        <dbReference type="RuleBase" id="RU003732"/>
    </source>
</evidence>
<keyword evidence="6" id="KW-0769">Symport</keyword>
<comment type="similarity">
    <text evidence="6">Belongs to the sodium:neurotransmitter symporter (SNF) (TC 2.A.22) family.</text>
</comment>
<keyword evidence="3 6" id="KW-0812">Transmembrane</keyword>
<comment type="subcellular location">
    <subcellularLocation>
        <location evidence="1">Membrane</location>
        <topology evidence="1">Multi-pass membrane protein</topology>
    </subcellularLocation>
</comment>
<dbReference type="AlphaFoldDB" id="A0A4S2DJ73"/>
<accession>A0A4S2DJ73</accession>
<dbReference type="PANTHER" id="PTHR42948:SF1">
    <property type="entry name" value="TRANSPORTER"/>
    <property type="match status" value="1"/>
</dbReference>
<feature type="transmembrane region" description="Helical" evidence="7">
    <location>
        <begin position="43"/>
        <end position="65"/>
    </location>
</feature>
<keyword evidence="2 6" id="KW-0813">Transport</keyword>
<keyword evidence="5 7" id="KW-0472">Membrane</keyword>
<feature type="transmembrane region" description="Helical" evidence="7">
    <location>
        <begin position="221"/>
        <end position="246"/>
    </location>
</feature>
<gene>
    <name evidence="8" type="ORF">E5347_14035</name>
</gene>
<evidence type="ECO:0000313" key="8">
    <source>
        <dbReference type="EMBL" id="TGY40971.1"/>
    </source>
</evidence>
<evidence type="ECO:0000256" key="2">
    <source>
        <dbReference type="ARBA" id="ARBA00022448"/>
    </source>
</evidence>
<evidence type="ECO:0000256" key="5">
    <source>
        <dbReference type="ARBA" id="ARBA00023136"/>
    </source>
</evidence>
<dbReference type="Proteomes" id="UP000306888">
    <property type="component" value="Unassembled WGS sequence"/>
</dbReference>
<dbReference type="CDD" id="cd10334">
    <property type="entry name" value="SLC6sbd_u1"/>
    <property type="match status" value="1"/>
</dbReference>
<feature type="transmembrane region" description="Helical" evidence="7">
    <location>
        <begin position="86"/>
        <end position="110"/>
    </location>
</feature>
<dbReference type="EMBL" id="SRYR01000010">
    <property type="protein sequence ID" value="TGY40971.1"/>
    <property type="molecule type" value="Genomic_DNA"/>
</dbReference>
<dbReference type="InterPro" id="IPR000175">
    <property type="entry name" value="Na/ntran_symport"/>
</dbReference>
<dbReference type="GO" id="GO:0015293">
    <property type="term" value="F:symporter activity"/>
    <property type="evidence" value="ECO:0007669"/>
    <property type="project" value="UniProtKB-KW"/>
</dbReference>
<dbReference type="Pfam" id="PF00209">
    <property type="entry name" value="SNF"/>
    <property type="match status" value="1"/>
</dbReference>
<feature type="transmembrane region" description="Helical" evidence="7">
    <location>
        <begin position="428"/>
        <end position="450"/>
    </location>
</feature>
<evidence type="ECO:0000256" key="7">
    <source>
        <dbReference type="SAM" id="Phobius"/>
    </source>
</evidence>
<feature type="transmembrane region" description="Helical" evidence="7">
    <location>
        <begin position="357"/>
        <end position="381"/>
    </location>
</feature>
<keyword evidence="9" id="KW-1185">Reference proteome</keyword>
<name>A0A4S2DJ73_9CLOT</name>
<evidence type="ECO:0000256" key="4">
    <source>
        <dbReference type="ARBA" id="ARBA00022989"/>
    </source>
</evidence>
<organism evidence="8 9">
    <name type="scientific">Clostridium sartagoforme</name>
    <dbReference type="NCBI Taxonomy" id="84031"/>
    <lineage>
        <taxon>Bacteria</taxon>
        <taxon>Bacillati</taxon>
        <taxon>Bacillota</taxon>
        <taxon>Clostridia</taxon>
        <taxon>Eubacteriales</taxon>
        <taxon>Clostridiaceae</taxon>
        <taxon>Clostridium</taxon>
    </lineage>
</organism>
<dbReference type="PANTHER" id="PTHR42948">
    <property type="entry name" value="TRANSPORTER"/>
    <property type="match status" value="1"/>
</dbReference>
<dbReference type="PROSITE" id="PS50267">
    <property type="entry name" value="NA_NEUROTRAN_SYMP_3"/>
    <property type="match status" value="1"/>
</dbReference>
<feature type="transmembrane region" description="Helical" evidence="7">
    <location>
        <begin position="146"/>
        <end position="166"/>
    </location>
</feature>
<feature type="transmembrane region" description="Helical" evidence="7">
    <location>
        <begin position="303"/>
        <end position="336"/>
    </location>
</feature>
<dbReference type="PRINTS" id="PR00176">
    <property type="entry name" value="NANEUSMPORT"/>
</dbReference>
<feature type="transmembrane region" description="Helical" evidence="7">
    <location>
        <begin position="258"/>
        <end position="283"/>
    </location>
</feature>
<proteinExistence type="inferred from homology"/>
<dbReference type="InterPro" id="IPR037272">
    <property type="entry name" value="SNS_sf"/>
</dbReference>
<keyword evidence="4 7" id="KW-1133">Transmembrane helix</keyword>
<sequence>MEESREQWGSKIGFIIAAIGSAVGLGNIWRFPYIAYTNGGGAFLIPYFFAIFTAGIPLLILEYGLGHKFKGSTPVAIAKVKKKWEWLGWWPTINAFIILTYYSMILSWAANYLWFSFNKSWGSDTNQFFHTDFIKLSSSPFEFGGFVFPILIGILVVWAINWFICYKGVKKGIEKANKFLLPTLVIIMIIIAIRAINLEGASIGLNTLFTPDWSKVFDPKVWVAAYGQVFFSLSLAMGIMITYSSYLPKKTDINNSAFMTAFANCGFEFLSAIAVFSILGFMANIKGVPMSEVVSSGVGLAFVVFPAVFSEMGAVGTFLGVLFFICLLFAGVTSSVSLIEAVSAPFIDKFGWARNKVVAVICIIGIAIGSLYSTGAGLYLLDIIDNFINNYGIVVVGLLEVVLIGWISNADVVRKHTNEISYFKIGKWWNICVKFVTPAILLFMLVQSVLTEIKTPYGGYQLSALFAYGWSIIGFGIILALIISKKKWKKDSLLDNNSLEL</sequence>
<reference evidence="8 9" key="1">
    <citation type="submission" date="2019-04" db="EMBL/GenBank/DDBJ databases">
        <title>Microbes associate with the intestines of laboratory mice.</title>
        <authorList>
            <person name="Navarre W."/>
            <person name="Wong E."/>
            <person name="Huang K."/>
            <person name="Tropini C."/>
            <person name="Ng K."/>
            <person name="Yu B."/>
        </authorList>
    </citation>
    <scope>NUCLEOTIDE SEQUENCE [LARGE SCALE GENOMIC DNA]</scope>
    <source>
        <strain evidence="8 9">NM50_B9-20</strain>
    </source>
</reference>
<feature type="transmembrane region" description="Helical" evidence="7">
    <location>
        <begin position="12"/>
        <end position="31"/>
    </location>
</feature>